<feature type="signal peptide" evidence="1">
    <location>
        <begin position="1"/>
        <end position="22"/>
    </location>
</feature>
<dbReference type="SUPFAM" id="SSF50998">
    <property type="entry name" value="Quinoprotein alcohol dehydrogenase-like"/>
    <property type="match status" value="1"/>
</dbReference>
<organism evidence="3 4">
    <name type="scientific">Frigoriglobus tundricola</name>
    <dbReference type="NCBI Taxonomy" id="2774151"/>
    <lineage>
        <taxon>Bacteria</taxon>
        <taxon>Pseudomonadati</taxon>
        <taxon>Planctomycetota</taxon>
        <taxon>Planctomycetia</taxon>
        <taxon>Gemmatales</taxon>
        <taxon>Gemmataceae</taxon>
        <taxon>Frigoriglobus</taxon>
    </lineage>
</organism>
<dbReference type="InterPro" id="IPR002372">
    <property type="entry name" value="PQQ_rpt_dom"/>
</dbReference>
<dbReference type="InterPro" id="IPR015943">
    <property type="entry name" value="WD40/YVTN_repeat-like_dom_sf"/>
</dbReference>
<dbReference type="EMBL" id="CP053452">
    <property type="protein sequence ID" value="QJW96499.1"/>
    <property type="molecule type" value="Genomic_DNA"/>
</dbReference>
<evidence type="ECO:0000313" key="3">
    <source>
        <dbReference type="EMBL" id="QJW96499.1"/>
    </source>
</evidence>
<dbReference type="PANTHER" id="PTHR34512">
    <property type="entry name" value="CELL SURFACE PROTEIN"/>
    <property type="match status" value="1"/>
</dbReference>
<evidence type="ECO:0000259" key="2">
    <source>
        <dbReference type="Pfam" id="PF13360"/>
    </source>
</evidence>
<feature type="chain" id="PRO_5026827046" description="Pyrrolo-quinoline quinone repeat domain-containing protein" evidence="1">
    <location>
        <begin position="23"/>
        <end position="410"/>
    </location>
</feature>
<dbReference type="InterPro" id="IPR018391">
    <property type="entry name" value="PQQ_b-propeller_rpt"/>
</dbReference>
<accession>A0A6M5YRC5</accession>
<dbReference type="Gene3D" id="2.40.10.480">
    <property type="match status" value="1"/>
</dbReference>
<keyword evidence="1" id="KW-0732">Signal</keyword>
<feature type="domain" description="Pyrrolo-quinoline quinone repeat" evidence="2">
    <location>
        <begin position="86"/>
        <end position="335"/>
    </location>
</feature>
<dbReference type="Gene3D" id="2.130.10.10">
    <property type="entry name" value="YVTN repeat-like/Quinoprotein amine dehydrogenase"/>
    <property type="match status" value="1"/>
</dbReference>
<protein>
    <recommendedName>
        <fullName evidence="2">Pyrrolo-quinoline quinone repeat domain-containing protein</fullName>
    </recommendedName>
</protein>
<keyword evidence="4" id="KW-1185">Reference proteome</keyword>
<reference evidence="4" key="1">
    <citation type="submission" date="2020-05" db="EMBL/GenBank/DDBJ databases">
        <title>Frigoriglobus tundricola gen. nov., sp. nov., a psychrotolerant cellulolytic planctomycete of the family Gemmataceae with two divergent copies of 16S rRNA gene.</title>
        <authorList>
            <person name="Kulichevskaya I.S."/>
            <person name="Ivanova A.A."/>
            <person name="Naumoff D.G."/>
            <person name="Beletsky A.V."/>
            <person name="Rijpstra W.I.C."/>
            <person name="Sinninghe Damste J.S."/>
            <person name="Mardanov A.V."/>
            <person name="Ravin N.V."/>
            <person name="Dedysh S.N."/>
        </authorList>
    </citation>
    <scope>NUCLEOTIDE SEQUENCE [LARGE SCALE GENOMIC DNA]</scope>
    <source>
        <strain evidence="4">PL17</strain>
    </source>
</reference>
<dbReference type="RefSeq" id="WP_171472064.1">
    <property type="nucleotide sequence ID" value="NZ_CP053452.2"/>
</dbReference>
<dbReference type="AlphaFoldDB" id="A0A6M5YRC5"/>
<name>A0A6M5YRC5_9BACT</name>
<dbReference type="SMART" id="SM00564">
    <property type="entry name" value="PQQ"/>
    <property type="match status" value="3"/>
</dbReference>
<proteinExistence type="predicted"/>
<sequence>MIRFGLLSVLALASTLAPGAAADWPRFRGPNGTGVANGPLPAIDPAAPLWKVKIPGKGVSSPIVVKNRIYLQSASADGRTRLLICLSAADGKTEWTKELPGDTAVTHAKNSLASGTPACDGASVYTAWWDGRAVALGACDLTGKPLWQASLGGYVSQHGPGFSPMVHDGLVYVNVDDDEHAELIAFDAKTGEKKWIADRKPVRASYSTPFVLERAGKPAELVLGTTTAVTSYDPKTGKVNWEYALAWPKGQMPLRVVGCPVYAAGLLVVYCGDGGGARYMAAIDPEKKAPAKVWELKRDTPYVPCVLVKGDRLFWVTDKGAATCADAKTGKALWAEPVFANADVTASPVLVGDKILMISEKGEMAVVKAAEGFEELSKVSLGERVYASPAVADGKVFVRGEGHLFCFGKK</sequence>
<gene>
    <name evidence="3" type="ORF">FTUN_4056</name>
</gene>
<dbReference type="PANTHER" id="PTHR34512:SF30">
    <property type="entry name" value="OUTER MEMBRANE PROTEIN ASSEMBLY FACTOR BAMB"/>
    <property type="match status" value="1"/>
</dbReference>
<dbReference type="Proteomes" id="UP000503447">
    <property type="component" value="Chromosome"/>
</dbReference>
<dbReference type="InterPro" id="IPR011047">
    <property type="entry name" value="Quinoprotein_ADH-like_sf"/>
</dbReference>
<dbReference type="Pfam" id="PF13360">
    <property type="entry name" value="PQQ_2"/>
    <property type="match status" value="1"/>
</dbReference>
<evidence type="ECO:0000256" key="1">
    <source>
        <dbReference type="SAM" id="SignalP"/>
    </source>
</evidence>
<evidence type="ECO:0000313" key="4">
    <source>
        <dbReference type="Proteomes" id="UP000503447"/>
    </source>
</evidence>
<dbReference type="KEGG" id="ftj:FTUN_4056"/>